<proteinExistence type="predicted"/>
<protein>
    <submittedName>
        <fullName evidence="2">Uncharacterized protein</fullName>
    </submittedName>
</protein>
<organism evidence="2 3">
    <name type="scientific">Candidatus Dechloromonas phosphorivorans</name>
    <dbReference type="NCBI Taxonomy" id="2899244"/>
    <lineage>
        <taxon>Bacteria</taxon>
        <taxon>Pseudomonadati</taxon>
        <taxon>Pseudomonadota</taxon>
        <taxon>Betaproteobacteria</taxon>
        <taxon>Rhodocyclales</taxon>
        <taxon>Azonexaceae</taxon>
        <taxon>Dechloromonas</taxon>
    </lineage>
</organism>
<dbReference type="Proteomes" id="UP000739411">
    <property type="component" value="Unassembled WGS sequence"/>
</dbReference>
<evidence type="ECO:0000313" key="3">
    <source>
        <dbReference type="Proteomes" id="UP000739411"/>
    </source>
</evidence>
<gene>
    <name evidence="2" type="ORF">IPJ38_15345</name>
</gene>
<evidence type="ECO:0000256" key="1">
    <source>
        <dbReference type="SAM" id="MobiDB-lite"/>
    </source>
</evidence>
<reference evidence="2 3" key="1">
    <citation type="submission" date="2020-10" db="EMBL/GenBank/DDBJ databases">
        <title>Connecting structure to function with the recovery of over 1000 high-quality activated sludge metagenome-assembled genomes encoding full-length rRNA genes using long-read sequencing.</title>
        <authorList>
            <person name="Singleton C.M."/>
            <person name="Petriglieri F."/>
            <person name="Kristensen J.M."/>
            <person name="Kirkegaard R.H."/>
            <person name="Michaelsen T.Y."/>
            <person name="Andersen M.H."/>
            <person name="Karst S.M."/>
            <person name="Dueholm M.S."/>
            <person name="Nielsen P.H."/>
            <person name="Albertsen M."/>
        </authorList>
    </citation>
    <scope>NUCLEOTIDE SEQUENCE [LARGE SCALE GENOMIC DNA]</scope>
    <source>
        <strain evidence="2">EsbW_18-Q3-R4-48_BATAC.463</strain>
    </source>
</reference>
<dbReference type="AlphaFoldDB" id="A0A935K627"/>
<accession>A0A935K627</accession>
<feature type="region of interest" description="Disordered" evidence="1">
    <location>
        <begin position="1"/>
        <end position="29"/>
    </location>
</feature>
<dbReference type="EMBL" id="JADJMS010000037">
    <property type="protein sequence ID" value="MBK7416262.1"/>
    <property type="molecule type" value="Genomic_DNA"/>
</dbReference>
<comment type="caution">
    <text evidence="2">The sequence shown here is derived from an EMBL/GenBank/DDBJ whole genome shotgun (WGS) entry which is preliminary data.</text>
</comment>
<name>A0A935K627_9RHOO</name>
<evidence type="ECO:0000313" key="2">
    <source>
        <dbReference type="EMBL" id="MBK7416262.1"/>
    </source>
</evidence>
<sequence length="540" mass="58797">MSNVTTLEKVASKLASKPKPAPSTTPPGDLFAADGKRIIQHKNGHLPTVIDLLEISLSESPDLNLFRYAGQLARVYQAAEPRDKSAKIPASAVMVQPVEPPLLGELAGRAAYHQKWDSRLSDYVATDCPRRAVDSLLARGHWPRVRDLIGFIETPIITDDNRVIDQPGYDASSGLFCAFTSIPGYQRPPIKPTKKDASAAAGRLLRLFDSFPFVDAPDRAAMLAALPTAIQRRLLPAAPLLAITAPTPGTGKTLLCETLALVATARRASVLSLGHDDAESEKRLAGVLLAGDAVISVDNIERPLKGDLLCQVTTQQFVRLRPLGGSGMLNVPTHSLIVATGNNLAIVGDLKRRVLMIRLDAKTERPEHRAFDRDHLATITAQRGEIISLCLTIIAAYLAAGAPKIAGLHGFGGFEQWDRMVRRPLVWLDLPDPLLTSEELREQDPDLEAMRLLYSAWLLSFGERPVTVAEVIAEGASVGQSANEELRDALQLVCAEKPNSRRLSYWMRSHRERIIDGLQLCKAGADGHAKVAKWKVIKCG</sequence>